<keyword evidence="2" id="KW-0547">Nucleotide-binding</keyword>
<dbReference type="PANTHER" id="PTHR10903:SF184">
    <property type="entry name" value="GTP-BINDING PROTEIN A"/>
    <property type="match status" value="1"/>
</dbReference>
<evidence type="ECO:0000259" key="4">
    <source>
        <dbReference type="PROSITE" id="PS51720"/>
    </source>
</evidence>
<dbReference type="Proteomes" id="UP000507470">
    <property type="component" value="Unassembled WGS sequence"/>
</dbReference>
<keyword evidence="6" id="KW-1185">Reference proteome</keyword>
<evidence type="ECO:0000256" key="3">
    <source>
        <dbReference type="ARBA" id="ARBA00023134"/>
    </source>
</evidence>
<dbReference type="InterPro" id="IPR006703">
    <property type="entry name" value="G_AIG1"/>
</dbReference>
<feature type="domain" description="AIG1-type G" evidence="4">
    <location>
        <begin position="49"/>
        <end position="233"/>
    </location>
</feature>
<proteinExistence type="inferred from homology"/>
<dbReference type="GO" id="GO:0005525">
    <property type="term" value="F:GTP binding"/>
    <property type="evidence" value="ECO:0007669"/>
    <property type="project" value="UniProtKB-KW"/>
</dbReference>
<evidence type="ECO:0000256" key="2">
    <source>
        <dbReference type="ARBA" id="ARBA00022741"/>
    </source>
</evidence>
<reference evidence="5 6" key="1">
    <citation type="submission" date="2020-06" db="EMBL/GenBank/DDBJ databases">
        <authorList>
            <person name="Li R."/>
            <person name="Bekaert M."/>
        </authorList>
    </citation>
    <scope>NUCLEOTIDE SEQUENCE [LARGE SCALE GENOMIC DNA]</scope>
    <source>
        <strain evidence="6">wild</strain>
    </source>
</reference>
<dbReference type="OrthoDB" id="5985928at2759"/>
<comment type="similarity">
    <text evidence="1">Belongs to the TRAFAC class TrmE-Era-EngA-EngB-Septin-like GTPase superfamily. AIG1/Toc34/Toc159-like paraseptin GTPase family. IAN subfamily.</text>
</comment>
<protein>
    <recommendedName>
        <fullName evidence="4">AIG1-type G domain-containing protein</fullName>
    </recommendedName>
</protein>
<accession>A0A6J8F258</accession>
<dbReference type="EMBL" id="CACVKT020010476">
    <property type="protein sequence ID" value="CAC5426800.1"/>
    <property type="molecule type" value="Genomic_DNA"/>
</dbReference>
<evidence type="ECO:0000256" key="1">
    <source>
        <dbReference type="ARBA" id="ARBA00008535"/>
    </source>
</evidence>
<organism evidence="5 6">
    <name type="scientific">Mytilus coruscus</name>
    <name type="common">Sea mussel</name>
    <dbReference type="NCBI Taxonomy" id="42192"/>
    <lineage>
        <taxon>Eukaryota</taxon>
        <taxon>Metazoa</taxon>
        <taxon>Spiralia</taxon>
        <taxon>Lophotrochozoa</taxon>
        <taxon>Mollusca</taxon>
        <taxon>Bivalvia</taxon>
        <taxon>Autobranchia</taxon>
        <taxon>Pteriomorphia</taxon>
        <taxon>Mytilida</taxon>
        <taxon>Mytiloidea</taxon>
        <taxon>Mytilidae</taxon>
        <taxon>Mytilinae</taxon>
        <taxon>Mytilus</taxon>
    </lineage>
</organism>
<dbReference type="Pfam" id="PF04548">
    <property type="entry name" value="AIG1"/>
    <property type="match status" value="1"/>
</dbReference>
<keyword evidence="3" id="KW-0342">GTP-binding</keyword>
<sequence>MKQSIEAAVEVFSNSNEANKELRKSLNESTMNMQQNKESKTHTFVVENENCIRLDLLGNTGSGNSATGTKIFDNDQFELRPSSLSVTNRCTVSKGKFWERQFVILDPSGLFNTNDTSYKATKEIVHCIIIAYPGLHAFLLVIKADRFTDEENKATNIHLELFGDHMLAFTVVIFTRLDDIEEEGISIDTFVKGSTEALNRLIKRVNFRYISFNNRGTTTQKLSYISSLKNAYK</sequence>
<dbReference type="InterPro" id="IPR045058">
    <property type="entry name" value="GIMA/IAN/Toc"/>
</dbReference>
<dbReference type="AlphaFoldDB" id="A0A6J8F258"/>
<evidence type="ECO:0000313" key="5">
    <source>
        <dbReference type="EMBL" id="CAC5426800.1"/>
    </source>
</evidence>
<dbReference type="InterPro" id="IPR027417">
    <property type="entry name" value="P-loop_NTPase"/>
</dbReference>
<gene>
    <name evidence="5" type="ORF">MCOR_58477</name>
</gene>
<dbReference type="PROSITE" id="PS51720">
    <property type="entry name" value="G_AIG1"/>
    <property type="match status" value="1"/>
</dbReference>
<evidence type="ECO:0000313" key="6">
    <source>
        <dbReference type="Proteomes" id="UP000507470"/>
    </source>
</evidence>
<dbReference type="Gene3D" id="3.40.50.300">
    <property type="entry name" value="P-loop containing nucleotide triphosphate hydrolases"/>
    <property type="match status" value="1"/>
</dbReference>
<name>A0A6J8F258_MYTCO</name>
<dbReference type="PANTHER" id="PTHR10903">
    <property type="entry name" value="GTPASE, IMAP FAMILY MEMBER-RELATED"/>
    <property type="match status" value="1"/>
</dbReference>
<dbReference type="SUPFAM" id="SSF52540">
    <property type="entry name" value="P-loop containing nucleoside triphosphate hydrolases"/>
    <property type="match status" value="1"/>
</dbReference>